<dbReference type="Pfam" id="PF05223">
    <property type="entry name" value="MecA_N"/>
    <property type="match status" value="1"/>
</dbReference>
<evidence type="ECO:0000259" key="3">
    <source>
        <dbReference type="Pfam" id="PF05223"/>
    </source>
</evidence>
<feature type="domain" description="NTF2-like N-terminal transpeptidase" evidence="3">
    <location>
        <begin position="52"/>
        <end position="165"/>
    </location>
</feature>
<dbReference type="Proteomes" id="UP000236754">
    <property type="component" value="Unassembled WGS sequence"/>
</dbReference>
<dbReference type="Gene3D" id="3.40.710.10">
    <property type="entry name" value="DD-peptidase/beta-lactamase superfamily"/>
    <property type="match status" value="1"/>
</dbReference>
<accession>A0A1H6C6B4</accession>
<dbReference type="AlphaFoldDB" id="A0A1H6C6B4"/>
<dbReference type="InterPro" id="IPR012338">
    <property type="entry name" value="Beta-lactam/transpept-like"/>
</dbReference>
<dbReference type="Pfam" id="PF00905">
    <property type="entry name" value="Transpeptidase"/>
    <property type="match status" value="1"/>
</dbReference>
<dbReference type="OrthoDB" id="5241017at2"/>
<dbReference type="SUPFAM" id="SSF56601">
    <property type="entry name" value="beta-lactamase/transpeptidase-like"/>
    <property type="match status" value="1"/>
</dbReference>
<gene>
    <name evidence="4" type="ORF">SAMN05216223_10867</name>
</gene>
<dbReference type="InterPro" id="IPR050515">
    <property type="entry name" value="Beta-lactam/transpept"/>
</dbReference>
<protein>
    <submittedName>
        <fullName evidence="4">NTF2-like N-terminal transpeptidase domain-containing protein</fullName>
    </submittedName>
</protein>
<dbReference type="GO" id="GO:0005886">
    <property type="term" value="C:plasma membrane"/>
    <property type="evidence" value="ECO:0007669"/>
    <property type="project" value="TreeGrafter"/>
</dbReference>
<evidence type="ECO:0000256" key="1">
    <source>
        <dbReference type="SAM" id="MobiDB-lite"/>
    </source>
</evidence>
<evidence type="ECO:0000313" key="5">
    <source>
        <dbReference type="Proteomes" id="UP000236754"/>
    </source>
</evidence>
<sequence>MTMHTMGSHGRRRRRRGGAAVAVAAVVILLVAGYGAYAVVHAVVGKDGTPTPGSLARGFLTSWAAGDVDKAARDTDSPALSAKALQDYHDGLGESGLAFSRITPATRSDPSHPDDTLVRFHAALRVDSGKTAWSYDGSLVVRRTGGDPKVHWQNSVLHPDLHDGQNLAVGSIPTTQVKVTTADGTALDASAHPAVASVINAVASSRSKALKGTAGSGILIRSESGSTVQVLKTLSGPKPVVVRTTLDSRLQAAAEQAVRDSHNSGKPTALVAIDPATGQIKAIADTSGTTALSGALAPGSTMKLITASALIDRGGLSPSSAAECTPTVLVNGQTFHNVDNESATGSTMTQDFAMSCNTAFIRMTDNHLGMTDLKNEADDTFGLDGDWKIGVGTVDAAIPDPAGSRNERAGDAIGQGRIIANPLAMASVTATIAQGAFHQPILLPGIPQKAAARPIASSTAASVRAMMRTTAQSGTAAPRMSGIDGGAKTGTAEVGSSTNGWFVAYDSHIAVAAVVQGGKDGVGSAGWAVRDLLNADH</sequence>
<dbReference type="InterPro" id="IPR007887">
    <property type="entry name" value="MecA_N"/>
</dbReference>
<name>A0A1H6C6B4_9ACTN</name>
<dbReference type="PANTHER" id="PTHR30627:SF24">
    <property type="entry name" value="PENICILLIN-BINDING PROTEIN 4B"/>
    <property type="match status" value="1"/>
</dbReference>
<dbReference type="PANTHER" id="PTHR30627">
    <property type="entry name" value="PEPTIDOGLYCAN D,D-TRANSPEPTIDASE"/>
    <property type="match status" value="1"/>
</dbReference>
<reference evidence="4 5" key="1">
    <citation type="submission" date="2016-10" db="EMBL/GenBank/DDBJ databases">
        <authorList>
            <person name="de Groot N.N."/>
        </authorList>
    </citation>
    <scope>NUCLEOTIDE SEQUENCE [LARGE SCALE GENOMIC DNA]</scope>
    <source>
        <strain evidence="4 5">CGMCC 4.2023</strain>
    </source>
</reference>
<dbReference type="GO" id="GO:0071555">
    <property type="term" value="P:cell wall organization"/>
    <property type="evidence" value="ECO:0007669"/>
    <property type="project" value="TreeGrafter"/>
</dbReference>
<dbReference type="InterPro" id="IPR001460">
    <property type="entry name" value="PCN-bd_Tpept"/>
</dbReference>
<evidence type="ECO:0000259" key="2">
    <source>
        <dbReference type="Pfam" id="PF00905"/>
    </source>
</evidence>
<proteinExistence type="predicted"/>
<feature type="domain" description="Penicillin-binding protein transpeptidase" evidence="2">
    <location>
        <begin position="269"/>
        <end position="530"/>
    </location>
</feature>
<feature type="region of interest" description="Disordered" evidence="1">
    <location>
        <begin position="470"/>
        <end position="491"/>
    </location>
</feature>
<keyword evidence="5" id="KW-1185">Reference proteome</keyword>
<dbReference type="EMBL" id="FNVU01000008">
    <property type="protein sequence ID" value="SEG68175.1"/>
    <property type="molecule type" value="Genomic_DNA"/>
</dbReference>
<dbReference type="GO" id="GO:0071972">
    <property type="term" value="F:peptidoglycan L,D-transpeptidase activity"/>
    <property type="evidence" value="ECO:0007669"/>
    <property type="project" value="TreeGrafter"/>
</dbReference>
<dbReference type="RefSeq" id="WP_103887182.1">
    <property type="nucleotide sequence ID" value="NZ_FNVU01000008.1"/>
</dbReference>
<organism evidence="4 5">
    <name type="scientific">Actinacidiphila yanglinensis</name>
    <dbReference type="NCBI Taxonomy" id="310779"/>
    <lineage>
        <taxon>Bacteria</taxon>
        <taxon>Bacillati</taxon>
        <taxon>Actinomycetota</taxon>
        <taxon>Actinomycetes</taxon>
        <taxon>Kitasatosporales</taxon>
        <taxon>Streptomycetaceae</taxon>
        <taxon>Actinacidiphila</taxon>
    </lineage>
</organism>
<dbReference type="GO" id="GO:0008658">
    <property type="term" value="F:penicillin binding"/>
    <property type="evidence" value="ECO:0007669"/>
    <property type="project" value="InterPro"/>
</dbReference>
<dbReference type="GO" id="GO:0046677">
    <property type="term" value="P:response to antibiotic"/>
    <property type="evidence" value="ECO:0007669"/>
    <property type="project" value="InterPro"/>
</dbReference>
<evidence type="ECO:0000313" key="4">
    <source>
        <dbReference type="EMBL" id="SEG68175.1"/>
    </source>
</evidence>